<evidence type="ECO:0000313" key="3">
    <source>
        <dbReference type="EMBL" id="CAK9184041.1"/>
    </source>
</evidence>
<proteinExistence type="predicted"/>
<dbReference type="CDD" id="cd00121">
    <property type="entry name" value="MATH"/>
    <property type="match status" value="1"/>
</dbReference>
<comment type="caution">
    <text evidence="3">The sequence shown here is derived from an EMBL/GenBank/DDBJ whole genome shotgun (WGS) entry which is preliminary data.</text>
</comment>
<gene>
    <name evidence="3" type="ORF">ILEXP_LOCUS54338</name>
</gene>
<dbReference type="InterPro" id="IPR002083">
    <property type="entry name" value="MATH/TRAF_dom"/>
</dbReference>
<evidence type="ECO:0000256" key="1">
    <source>
        <dbReference type="ARBA" id="ARBA00023054"/>
    </source>
</evidence>
<sequence>MVSRSEVSHQGYEGSRSALGILRYPQPLEACQTMQVVQGKTSSTVKNQALDELHGCSFTWTVERFSRLLGEKFYSSVSVAGGYEWKTIIYPGGDHFVIYIEMVDSRMLPYGWSRYARFSLAVVNQMQSKLTIRKGMFCTTPAYAVRYCYCVYDISYC</sequence>
<dbReference type="AlphaFoldDB" id="A0ABC8USI7"/>
<protein>
    <recommendedName>
        <fullName evidence="2">MATH domain-containing protein</fullName>
    </recommendedName>
</protein>
<dbReference type="SUPFAM" id="SSF49599">
    <property type="entry name" value="TRAF domain-like"/>
    <property type="match status" value="1"/>
</dbReference>
<keyword evidence="1" id="KW-0175">Coiled coil</keyword>
<dbReference type="EMBL" id="CAUOFW020008835">
    <property type="protein sequence ID" value="CAK9184041.1"/>
    <property type="molecule type" value="Genomic_DNA"/>
</dbReference>
<dbReference type="Gene3D" id="2.60.210.10">
    <property type="entry name" value="Apoptosis, Tumor Necrosis Factor Receptor Associated Protein 2, Chain A"/>
    <property type="match status" value="1"/>
</dbReference>
<accession>A0ABC8USI7</accession>
<evidence type="ECO:0000313" key="4">
    <source>
        <dbReference type="Proteomes" id="UP001642360"/>
    </source>
</evidence>
<evidence type="ECO:0000259" key="2">
    <source>
        <dbReference type="PROSITE" id="PS50144"/>
    </source>
</evidence>
<name>A0ABC8USI7_9AQUA</name>
<reference evidence="3 4" key="1">
    <citation type="submission" date="2024-02" db="EMBL/GenBank/DDBJ databases">
        <authorList>
            <person name="Vignale AGUSTIN F."/>
            <person name="Sosa J E."/>
            <person name="Modenutti C."/>
        </authorList>
    </citation>
    <scope>NUCLEOTIDE SEQUENCE [LARGE SCALE GENOMIC DNA]</scope>
</reference>
<dbReference type="PROSITE" id="PS50144">
    <property type="entry name" value="MATH"/>
    <property type="match status" value="1"/>
</dbReference>
<dbReference type="PANTHER" id="PTHR46236:SF35">
    <property type="entry name" value="MATH DOMAIN-CONTAINING PROTEIN"/>
    <property type="match status" value="1"/>
</dbReference>
<dbReference type="Pfam" id="PF22486">
    <property type="entry name" value="MATH_2"/>
    <property type="match status" value="1"/>
</dbReference>
<dbReference type="Proteomes" id="UP001642360">
    <property type="component" value="Unassembled WGS sequence"/>
</dbReference>
<organism evidence="3 4">
    <name type="scientific">Ilex paraguariensis</name>
    <name type="common">yerba mate</name>
    <dbReference type="NCBI Taxonomy" id="185542"/>
    <lineage>
        <taxon>Eukaryota</taxon>
        <taxon>Viridiplantae</taxon>
        <taxon>Streptophyta</taxon>
        <taxon>Embryophyta</taxon>
        <taxon>Tracheophyta</taxon>
        <taxon>Spermatophyta</taxon>
        <taxon>Magnoliopsida</taxon>
        <taxon>eudicotyledons</taxon>
        <taxon>Gunneridae</taxon>
        <taxon>Pentapetalae</taxon>
        <taxon>asterids</taxon>
        <taxon>campanulids</taxon>
        <taxon>Aquifoliales</taxon>
        <taxon>Aquifoliaceae</taxon>
        <taxon>Ilex</taxon>
    </lineage>
</organism>
<dbReference type="InterPro" id="IPR008974">
    <property type="entry name" value="TRAF-like"/>
</dbReference>
<feature type="domain" description="MATH" evidence="2">
    <location>
        <begin position="55"/>
        <end position="157"/>
    </location>
</feature>
<dbReference type="PANTHER" id="PTHR46236">
    <property type="entry name" value="TRAF-LIKE SUPERFAMILY PROTEIN"/>
    <property type="match status" value="1"/>
</dbReference>
<keyword evidence="4" id="KW-1185">Reference proteome</keyword>
<dbReference type="InterPro" id="IPR050804">
    <property type="entry name" value="MCC"/>
</dbReference>